<feature type="non-terminal residue" evidence="1">
    <location>
        <position position="1"/>
    </location>
</feature>
<organism evidence="1">
    <name type="scientific">Lepeophtheirus salmonis</name>
    <name type="common">Salmon louse</name>
    <name type="synonym">Caligus salmonis</name>
    <dbReference type="NCBI Taxonomy" id="72036"/>
    <lineage>
        <taxon>Eukaryota</taxon>
        <taxon>Metazoa</taxon>
        <taxon>Ecdysozoa</taxon>
        <taxon>Arthropoda</taxon>
        <taxon>Crustacea</taxon>
        <taxon>Multicrustacea</taxon>
        <taxon>Hexanauplia</taxon>
        <taxon>Copepoda</taxon>
        <taxon>Siphonostomatoida</taxon>
        <taxon>Caligidae</taxon>
        <taxon>Lepeophtheirus</taxon>
    </lineage>
</organism>
<evidence type="ECO:0000313" key="1">
    <source>
        <dbReference type="EMBL" id="CDW40317.1"/>
    </source>
</evidence>
<accession>A0A0K2UR21</accession>
<name>A0A0K2UR21_LEPSM</name>
<dbReference type="AlphaFoldDB" id="A0A0K2UR21"/>
<reference evidence="1" key="1">
    <citation type="submission" date="2014-05" db="EMBL/GenBank/DDBJ databases">
        <authorList>
            <person name="Chronopoulou M."/>
        </authorList>
    </citation>
    <scope>NUCLEOTIDE SEQUENCE</scope>
    <source>
        <tissue evidence="1">Whole organism</tissue>
    </source>
</reference>
<protein>
    <submittedName>
        <fullName evidence="1">Uncharacterized protein</fullName>
    </submittedName>
</protein>
<dbReference type="EMBL" id="HACA01022956">
    <property type="protein sequence ID" value="CDW40317.1"/>
    <property type="molecule type" value="Transcribed_RNA"/>
</dbReference>
<sequence length="51" mass="6016">GQVGLIQEKRCNFVSYLISLIVKVDTVDKYEATHHLRTRRFINKYSFLSID</sequence>
<proteinExistence type="predicted"/>